<dbReference type="InterPro" id="IPR012944">
    <property type="entry name" value="SusD_RagB_dom"/>
</dbReference>
<protein>
    <submittedName>
        <fullName evidence="8">RagB/SusD family nutrient uptake outer membrane protein</fullName>
    </submittedName>
</protein>
<dbReference type="EMBL" id="SDHW01000007">
    <property type="protein sequence ID" value="RXK57995.1"/>
    <property type="molecule type" value="Genomic_DNA"/>
</dbReference>
<evidence type="ECO:0000256" key="4">
    <source>
        <dbReference type="ARBA" id="ARBA00023136"/>
    </source>
</evidence>
<evidence type="ECO:0000256" key="5">
    <source>
        <dbReference type="ARBA" id="ARBA00023237"/>
    </source>
</evidence>
<dbReference type="Gene3D" id="1.25.40.390">
    <property type="match status" value="1"/>
</dbReference>
<dbReference type="Pfam" id="PF14322">
    <property type="entry name" value="SusD-like_3"/>
    <property type="match status" value="1"/>
</dbReference>
<comment type="similarity">
    <text evidence="2">Belongs to the SusD family.</text>
</comment>
<proteinExistence type="inferred from homology"/>
<reference evidence="8 9" key="1">
    <citation type="submission" date="2019-01" db="EMBL/GenBank/DDBJ databases">
        <title>Lacibacter sp. strain TTM-7.</title>
        <authorList>
            <person name="Chen W.-M."/>
        </authorList>
    </citation>
    <scope>NUCLEOTIDE SEQUENCE [LARGE SCALE GENOMIC DNA]</scope>
    <source>
        <strain evidence="8 9">TTM-7</strain>
    </source>
</reference>
<evidence type="ECO:0000256" key="3">
    <source>
        <dbReference type="ARBA" id="ARBA00022729"/>
    </source>
</evidence>
<gene>
    <name evidence="8" type="ORF">ESA94_18435</name>
</gene>
<dbReference type="InterPro" id="IPR033985">
    <property type="entry name" value="SusD-like_N"/>
</dbReference>
<evidence type="ECO:0000259" key="6">
    <source>
        <dbReference type="Pfam" id="PF07980"/>
    </source>
</evidence>
<dbReference type="AlphaFoldDB" id="A0A4V1M727"/>
<keyword evidence="4" id="KW-0472">Membrane</keyword>
<dbReference type="Proteomes" id="UP000290204">
    <property type="component" value="Unassembled WGS sequence"/>
</dbReference>
<keyword evidence="5" id="KW-0998">Cell outer membrane</keyword>
<dbReference type="Pfam" id="PF07980">
    <property type="entry name" value="SusD_RagB"/>
    <property type="match status" value="1"/>
</dbReference>
<comment type="subcellular location">
    <subcellularLocation>
        <location evidence="1">Cell outer membrane</location>
    </subcellularLocation>
</comment>
<feature type="domain" description="SusD-like N-terminal" evidence="7">
    <location>
        <begin position="120"/>
        <end position="238"/>
    </location>
</feature>
<accession>A0A4V1M727</accession>
<feature type="domain" description="RagB/SusD" evidence="6">
    <location>
        <begin position="304"/>
        <end position="517"/>
    </location>
</feature>
<comment type="caution">
    <text evidence="8">The sequence shown here is derived from an EMBL/GenBank/DDBJ whole genome shotgun (WGS) entry which is preliminary data.</text>
</comment>
<evidence type="ECO:0000313" key="8">
    <source>
        <dbReference type="EMBL" id="RXK57995.1"/>
    </source>
</evidence>
<evidence type="ECO:0000313" key="9">
    <source>
        <dbReference type="Proteomes" id="UP000290204"/>
    </source>
</evidence>
<organism evidence="8 9">
    <name type="scientific">Lacibacter luteus</name>
    <dbReference type="NCBI Taxonomy" id="2508719"/>
    <lineage>
        <taxon>Bacteria</taxon>
        <taxon>Pseudomonadati</taxon>
        <taxon>Bacteroidota</taxon>
        <taxon>Chitinophagia</taxon>
        <taxon>Chitinophagales</taxon>
        <taxon>Chitinophagaceae</taxon>
        <taxon>Lacibacter</taxon>
    </lineage>
</organism>
<dbReference type="InterPro" id="IPR011990">
    <property type="entry name" value="TPR-like_helical_dom_sf"/>
</dbReference>
<keyword evidence="9" id="KW-1185">Reference proteome</keyword>
<evidence type="ECO:0000256" key="1">
    <source>
        <dbReference type="ARBA" id="ARBA00004442"/>
    </source>
</evidence>
<evidence type="ECO:0000256" key="2">
    <source>
        <dbReference type="ARBA" id="ARBA00006275"/>
    </source>
</evidence>
<sequence length="631" mass="69719">MQAYNLNCNNTKRTKMKQIKYTGSFILAAILLLSTTLSSCKKDSEFFNIEDPQGIDSKIWEDEGAVGLFLNRTYGLIIPQWPVPGTAPGNIHITSDEMNGGNTAFLYGTLVENSVTDLGTGNTITTNRYFDIRRCNLALEGIDSSKAIPLATKKILRGQFYFLRAYTYFRMVSLYGGIPLVLKVQELSNEGIPAVPRAKTSECIAAIVRDFDSAAANLPATWATTEAGRVTRGTAMAMKGKTLLFWASPQFNPTNIASRWEDAYQANKAAYDQCVADGYALVTRYSDIFLTEDHKEAMIVRKYTTTRDWGTNIEAITRPSSESPSGSGSFQPTWNLVQAYGMSDGLPTSHASSGYSANQFWINRDPRFDATIAYNGALWALSGKATRRQWQYNGVIDETSSTIVTGFYNRRFCNTTLTPTQAVYASSTGGGSGMDWIEMRFAEVIMNLAECANETGRLADAKNYVRAIRQRAGIVAGSYDYGLGVATDAASMRTLLLNERQVEFAMEGKRYNDLRRTRNLGLLAARQSYKLAPKSPYFAGALPSGGPVAGRIYLDVPNTQGQRPRDTVNINNLASFSMVFTLPGTVASLEGSNVVSIPNKYYFYALPNWFSQNFFIEQTQGWVNGTFDPLQ</sequence>
<dbReference type="GO" id="GO:0009279">
    <property type="term" value="C:cell outer membrane"/>
    <property type="evidence" value="ECO:0007669"/>
    <property type="project" value="UniProtKB-SubCell"/>
</dbReference>
<keyword evidence="3" id="KW-0732">Signal</keyword>
<dbReference type="SUPFAM" id="SSF48452">
    <property type="entry name" value="TPR-like"/>
    <property type="match status" value="1"/>
</dbReference>
<dbReference type="OrthoDB" id="5694214at2"/>
<name>A0A4V1M727_9BACT</name>
<evidence type="ECO:0000259" key="7">
    <source>
        <dbReference type="Pfam" id="PF14322"/>
    </source>
</evidence>